<sequence length="285" mass="30631">MRRELSDRTGARTRILGLGSVLLLVVTAAALREPPEAPPEAPPSTPAPRPFITVPAHPKPLTSRFDGLFPPYPRARAIPMGRMEANGNPLEMAYFETPDPAGDVLEFYAREFRKRGHRIATEADGAGGGAISYYDAKRGALVAVTTVGVPGPEPRTQVFPSIVEAPEGIHLQARAPEFLPRPPGAQTMLRVDERNPDTTEASTTITEVAQGTPDVVAGFYRKQLEALGYASKQTPPSSHGVELLDYQKPGQRLSLSLSPVGKKGSPTTLVTLVLERTAATQESRP</sequence>
<proteinExistence type="predicted"/>
<reference evidence="2 3" key="1">
    <citation type="submission" date="2019-06" db="EMBL/GenBank/DDBJ databases">
        <authorList>
            <person name="Livingstone P."/>
            <person name="Whitworth D."/>
        </authorList>
    </citation>
    <scope>NUCLEOTIDE SEQUENCE [LARGE SCALE GENOMIC DNA]</scope>
    <source>
        <strain evidence="2 3">AM401</strain>
    </source>
</reference>
<name>A0A540X245_9BACT</name>
<accession>A0A540X245</accession>
<protein>
    <submittedName>
        <fullName evidence="2">Uncharacterized protein</fullName>
    </submittedName>
</protein>
<dbReference type="EMBL" id="VIFM01000046">
    <property type="protein sequence ID" value="TQF15319.1"/>
    <property type="molecule type" value="Genomic_DNA"/>
</dbReference>
<dbReference type="AlphaFoldDB" id="A0A540X245"/>
<feature type="region of interest" description="Disordered" evidence="1">
    <location>
        <begin position="34"/>
        <end position="56"/>
    </location>
</feature>
<organism evidence="2 3">
    <name type="scientific">Myxococcus llanfairpwllgwyngyllgogerychwyrndrobwllllantysiliogogogochensis</name>
    <dbReference type="NCBI Taxonomy" id="2590453"/>
    <lineage>
        <taxon>Bacteria</taxon>
        <taxon>Pseudomonadati</taxon>
        <taxon>Myxococcota</taxon>
        <taxon>Myxococcia</taxon>
        <taxon>Myxococcales</taxon>
        <taxon>Cystobacterineae</taxon>
        <taxon>Myxococcaceae</taxon>
        <taxon>Myxococcus</taxon>
    </lineage>
</organism>
<evidence type="ECO:0000313" key="3">
    <source>
        <dbReference type="Proteomes" id="UP000315369"/>
    </source>
</evidence>
<keyword evidence="3" id="KW-1185">Reference proteome</keyword>
<comment type="caution">
    <text evidence="2">The sequence shown here is derived from an EMBL/GenBank/DDBJ whole genome shotgun (WGS) entry which is preliminary data.</text>
</comment>
<dbReference type="Proteomes" id="UP000315369">
    <property type="component" value="Unassembled WGS sequence"/>
</dbReference>
<gene>
    <name evidence="2" type="ORF">FJV41_14220</name>
</gene>
<dbReference type="OrthoDB" id="5504018at2"/>
<dbReference type="RefSeq" id="WP_141643014.1">
    <property type="nucleotide sequence ID" value="NZ_VIFM01000046.1"/>
</dbReference>
<evidence type="ECO:0000313" key="2">
    <source>
        <dbReference type="EMBL" id="TQF15319.1"/>
    </source>
</evidence>
<feature type="compositionally biased region" description="Pro residues" evidence="1">
    <location>
        <begin position="36"/>
        <end position="49"/>
    </location>
</feature>
<evidence type="ECO:0000256" key="1">
    <source>
        <dbReference type="SAM" id="MobiDB-lite"/>
    </source>
</evidence>